<keyword evidence="4 5" id="KW-0648">Protein biosynthesis</keyword>
<dbReference type="Pfam" id="PF01399">
    <property type="entry name" value="PCI"/>
    <property type="match status" value="1"/>
</dbReference>
<dbReference type="InterPro" id="IPR036388">
    <property type="entry name" value="WH-like_DNA-bd_sf"/>
</dbReference>
<dbReference type="SMART" id="SM00088">
    <property type="entry name" value="PINT"/>
    <property type="match status" value="1"/>
</dbReference>
<dbReference type="Pfam" id="PF00888">
    <property type="entry name" value="Cullin"/>
    <property type="match status" value="1"/>
</dbReference>
<evidence type="ECO:0000313" key="10">
    <source>
        <dbReference type="EMBL" id="KAJ4459106.1"/>
    </source>
</evidence>
<evidence type="ECO:0000256" key="4">
    <source>
        <dbReference type="ARBA" id="ARBA00022917"/>
    </source>
</evidence>
<evidence type="ECO:0000259" key="8">
    <source>
        <dbReference type="PROSITE" id="PS50069"/>
    </source>
</evidence>
<keyword evidence="2 5" id="KW-0963">Cytoplasm</keyword>
<evidence type="ECO:0000256" key="5">
    <source>
        <dbReference type="HAMAP-Rule" id="MF_03004"/>
    </source>
</evidence>
<gene>
    <name evidence="10" type="ORF">PAPYR_4895</name>
</gene>
<dbReference type="PROSITE" id="PS50069">
    <property type="entry name" value="CULLIN_2"/>
    <property type="match status" value="1"/>
</dbReference>
<dbReference type="InterPro" id="IPR016158">
    <property type="entry name" value="Cullin_homology"/>
</dbReference>
<name>A0ABQ8UM88_9EUKA</name>
<comment type="subcellular location">
    <subcellularLocation>
        <location evidence="5">Cytoplasm</location>
    </subcellularLocation>
</comment>
<dbReference type="SUPFAM" id="SSF75632">
    <property type="entry name" value="Cullin homology domain"/>
    <property type="match status" value="1"/>
</dbReference>
<evidence type="ECO:0000256" key="7">
    <source>
        <dbReference type="RuleBase" id="RU003829"/>
    </source>
</evidence>
<dbReference type="SMART" id="SM01186">
    <property type="entry name" value="eIF3_N"/>
    <property type="match status" value="1"/>
</dbReference>
<dbReference type="InterPro" id="IPR059120">
    <property type="entry name" value="Cullin-like_AB"/>
</dbReference>
<dbReference type="Gene3D" id="1.10.10.10">
    <property type="entry name" value="Winged helix-like DNA-binding domain superfamily/Winged helix DNA-binding domain"/>
    <property type="match status" value="1"/>
</dbReference>
<dbReference type="Pfam" id="PF09440">
    <property type="entry name" value="eIF3_N"/>
    <property type="match status" value="1"/>
</dbReference>
<dbReference type="EMBL" id="JAPMOS010000022">
    <property type="protein sequence ID" value="KAJ4459106.1"/>
    <property type="molecule type" value="Genomic_DNA"/>
</dbReference>
<feature type="domain" description="PCI" evidence="9">
    <location>
        <begin position="251"/>
        <end position="429"/>
    </location>
</feature>
<keyword evidence="3 5" id="KW-0396">Initiation factor</keyword>
<dbReference type="HAMAP" id="MF_03004">
    <property type="entry name" value="eIF3e"/>
    <property type="match status" value="1"/>
</dbReference>
<dbReference type="InterPro" id="IPR000717">
    <property type="entry name" value="PCI_dom"/>
</dbReference>
<feature type="domain" description="Cullin family profile" evidence="8">
    <location>
        <begin position="878"/>
        <end position="1106"/>
    </location>
</feature>
<dbReference type="Pfam" id="PF26557">
    <property type="entry name" value="Cullin_AB"/>
    <property type="match status" value="1"/>
</dbReference>
<comment type="subunit">
    <text evidence="5">Component of the eukaryotic translation initiation factor 3 (eIF-3) complex.</text>
</comment>
<dbReference type="Pfam" id="PF10557">
    <property type="entry name" value="Cullin_Nedd8"/>
    <property type="match status" value="1"/>
</dbReference>
<evidence type="ECO:0000256" key="3">
    <source>
        <dbReference type="ARBA" id="ARBA00022540"/>
    </source>
</evidence>
<dbReference type="CDD" id="cd21378">
    <property type="entry name" value="eIF3E"/>
    <property type="match status" value="1"/>
</dbReference>
<comment type="similarity">
    <text evidence="1 6 7">Belongs to the cullin family.</text>
</comment>
<evidence type="ECO:0000256" key="6">
    <source>
        <dbReference type="PROSITE-ProRule" id="PRU00330"/>
    </source>
</evidence>
<protein>
    <recommendedName>
        <fullName evidence="5">Eukaryotic translation initiation factor 3 subunit E</fullName>
        <shortName evidence="5">eIF3e</shortName>
    </recommendedName>
    <alternativeName>
        <fullName evidence="5">Eukaryotic translation initiation factor 3 subunit 6</fullName>
    </alternativeName>
</protein>
<dbReference type="InterPro" id="IPR036390">
    <property type="entry name" value="WH_DNA-bd_sf"/>
</dbReference>
<keyword evidence="11" id="KW-1185">Reference proteome</keyword>
<dbReference type="InterPro" id="IPR036317">
    <property type="entry name" value="Cullin_homology_sf"/>
</dbReference>
<dbReference type="InterPro" id="IPR019010">
    <property type="entry name" value="eIF3e_N"/>
</dbReference>
<evidence type="ECO:0000256" key="2">
    <source>
        <dbReference type="ARBA" id="ARBA00022490"/>
    </source>
</evidence>
<proteinExistence type="inferred from homology"/>
<dbReference type="InterPro" id="IPR016650">
    <property type="entry name" value="eIF3e"/>
</dbReference>
<dbReference type="SUPFAM" id="SSF74788">
    <property type="entry name" value="Cullin repeat-like"/>
    <property type="match status" value="1"/>
</dbReference>
<dbReference type="PANTHER" id="PTHR11932">
    <property type="entry name" value="CULLIN"/>
    <property type="match status" value="1"/>
</dbReference>
<dbReference type="InterPro" id="IPR016159">
    <property type="entry name" value="Cullin_repeat-like_dom_sf"/>
</dbReference>
<dbReference type="InterPro" id="IPR019559">
    <property type="entry name" value="Cullin_neddylation_domain"/>
</dbReference>
<organism evidence="10 11">
    <name type="scientific">Paratrimastix pyriformis</name>
    <dbReference type="NCBI Taxonomy" id="342808"/>
    <lineage>
        <taxon>Eukaryota</taxon>
        <taxon>Metamonada</taxon>
        <taxon>Preaxostyla</taxon>
        <taxon>Paratrimastigidae</taxon>
        <taxon>Paratrimastix</taxon>
    </lineage>
</organism>
<dbReference type="PROSITE" id="PS50250">
    <property type="entry name" value="PCI"/>
    <property type="match status" value="1"/>
</dbReference>
<dbReference type="Proteomes" id="UP001141327">
    <property type="component" value="Unassembled WGS sequence"/>
</dbReference>
<evidence type="ECO:0000256" key="1">
    <source>
        <dbReference type="ARBA" id="ARBA00006019"/>
    </source>
</evidence>
<accession>A0ABQ8UM88</accession>
<dbReference type="SMART" id="SM00884">
    <property type="entry name" value="Cullin_Nedd8"/>
    <property type="match status" value="1"/>
</dbReference>
<reference evidence="10" key="1">
    <citation type="journal article" date="2022" name="bioRxiv">
        <title>Genomics of Preaxostyla Flagellates Illuminates Evolutionary Transitions and the Path Towards Mitochondrial Loss.</title>
        <authorList>
            <person name="Novak L.V.F."/>
            <person name="Treitli S.C."/>
            <person name="Pyrih J."/>
            <person name="Halakuc P."/>
            <person name="Pipaliya S.V."/>
            <person name="Vacek V."/>
            <person name="Brzon O."/>
            <person name="Soukal P."/>
            <person name="Eme L."/>
            <person name="Dacks J.B."/>
            <person name="Karnkowska A."/>
            <person name="Elias M."/>
            <person name="Hampl V."/>
        </authorList>
    </citation>
    <scope>NUCLEOTIDE SEQUENCE</scope>
    <source>
        <strain evidence="10">RCP-MX</strain>
    </source>
</reference>
<dbReference type="Gene3D" id="3.30.230.130">
    <property type="entry name" value="Cullin, Chain C, Domain 2"/>
    <property type="match status" value="1"/>
</dbReference>
<dbReference type="InterPro" id="IPR045093">
    <property type="entry name" value="Cullin"/>
</dbReference>
<dbReference type="SUPFAM" id="SSF46785">
    <property type="entry name" value="Winged helix' DNA-binding domain"/>
    <property type="match status" value="2"/>
</dbReference>
<evidence type="ECO:0000313" key="11">
    <source>
        <dbReference type="Proteomes" id="UP001141327"/>
    </source>
</evidence>
<dbReference type="SMART" id="SM00182">
    <property type="entry name" value="CULLIN"/>
    <property type="match status" value="1"/>
</dbReference>
<sequence length="1235" mass="142048">MASASPVSHLIPYLDKHLTLSYVEFLLSKEIFPREQLLTAKFDILKTTHMVDAAIDTFKLLHPTDAIPEDLTSKKADIQQKTAQFDEDIREFKDLLSQDSLKEDGTLDAKISEAFARRDPARTFDLIYSYARFQYESGNYKLAADFLALFLSQYSLLLGADKAATSIPLDDPSAKEKRLAAALQAAQALVSEEKRGQVLWGKLAADIMQKNWDSALQCVTALKEFIDMQKGVSTQLQLLQRTWLVHWSLFVFFNHPNGLNLLLDLFFNERNESKYLSTIQTTAPHLVRYLVAALVCNKRRRSMLLKDTVRLLQQEHYHYGDSLTAFVLSLFSEFNFDAAQSRLAQCQEVLVNDYFLAPLKDEFLENGRQYIFEISCKTHERIDIATIAQQLHMPPEQAEQWLVNLIRNARLDAKINSPSSISMTIHTPTIFRQVKDKTRGLTYRSNALLANVEKRLSERAAAAAAAAEAPNVGWVRGACGSGLEDSGLSAHSLCVKSAPQRMSKGLFVIKPYKAAQAPEKDYEKKIWAILERAVNQIYDKNSSELSYEELYRHEYNLVLQKHGMFLYRELQNCITSHLAAVAEKVFASRDSLLMTLNGQWVEHQTNMRMIRDIFLYMDRTFVGQHHLPSVYNMGMIAFRDAVIHQAKVKERLVAMVLDEIDLERRGEVIERSVLRNITKMWVDLGIDGKGVYEATFEEPFLAKSTEFYQRESQQYIGQCSCPEYLRRAESRLTEELARVDHYLDYITTNKIRKVVETAMLETHLKLLIEMDTGLVAMLRDEKLEDLARMYRLLGPIPGGLALVKQVLCEYIFQTGTDLVVKDEEKSKQSGPFVEALLEFKAKADRLLEGGFSKAGKADHEFVTAVNETFTRFINQNAKAPEFVASYLDEKLKTGTKGITELEMEALFDHVLVLFRFLNDKDIFENFYKQQLAKRLLLKRTSSDELERIMIGKLKQECGYSFTSKLDGMFTDMKVSDDQMDEFKQYLEGAETPVRVDLHVSILTQGYWPNQIMAKCNMPPEIDTAIQTFQSWYLGKHSGRRLTWQPNLGTADLKARFRGKLYELNVSTYQMVILMLFNDRDTLTFREILQMTDMPDKDLRRGLGSLALQKVKVLLKEPDNKEIGDADVFRFNAEFSNPHRRVKISTFITHKDKVDPVETRTKVDEDRKHLIEATVVRIMKARQHMDHQNLVSEVIKSLYSRFQPAPKAIMQRIESLIERDYLERDKTDRRLFHYLA</sequence>
<comment type="similarity">
    <text evidence="5">Belongs to the eIF-3 subunit E family.</text>
</comment>
<comment type="function">
    <text evidence="5">Component of the eukaryotic translation initiation factor 3 (eIF-3) complex, which is involved in protein synthesis of a specialized repertoire of mRNAs and, together with other initiation factors, stimulates binding of mRNA and methionyl-tRNAi to the 40S ribosome. The eIF-3 complex specifically targets and initiates translation of a subset of mRNAs involved in cell proliferation.</text>
</comment>
<dbReference type="Gene3D" id="1.20.1310.10">
    <property type="entry name" value="Cullin Repeats"/>
    <property type="match status" value="4"/>
</dbReference>
<dbReference type="InterPro" id="IPR001373">
    <property type="entry name" value="Cullin_N"/>
</dbReference>
<comment type="caution">
    <text evidence="10">The sequence shown here is derived from an EMBL/GenBank/DDBJ whole genome shotgun (WGS) entry which is preliminary data.</text>
</comment>
<evidence type="ECO:0000259" key="9">
    <source>
        <dbReference type="PROSITE" id="PS50250"/>
    </source>
</evidence>